<comment type="caution">
    <text evidence="1">The sequence shown here is derived from an EMBL/GenBank/DDBJ whole genome shotgun (WGS) entry which is preliminary data.</text>
</comment>
<name>A0A9D2BUT5_9FIRM</name>
<proteinExistence type="predicted"/>
<accession>A0A9D2BUT5</accession>
<dbReference type="AlphaFoldDB" id="A0A9D2BUT5"/>
<evidence type="ECO:0000313" key="2">
    <source>
        <dbReference type="Proteomes" id="UP000886751"/>
    </source>
</evidence>
<dbReference type="EMBL" id="DXEI01000047">
    <property type="protein sequence ID" value="HIX94357.1"/>
    <property type="molecule type" value="Genomic_DNA"/>
</dbReference>
<evidence type="ECO:0000313" key="1">
    <source>
        <dbReference type="EMBL" id="HIX94357.1"/>
    </source>
</evidence>
<dbReference type="Proteomes" id="UP000886751">
    <property type="component" value="Unassembled WGS sequence"/>
</dbReference>
<sequence length="124" mass="13351">MAWGYMRAQSGGAGAKVYKIADYVASTSTVDVKTKTPNWGALTNANFIIAIRNGQTNNFGEYGTIVYGRCFPITPSYNAQTGVLAFSGQRTCMVRASDGYYPIYAGSTMVDVYLVEGEIEDVSG</sequence>
<reference evidence="1" key="2">
    <citation type="submission" date="2021-04" db="EMBL/GenBank/DDBJ databases">
        <authorList>
            <person name="Gilroy R."/>
        </authorList>
    </citation>
    <scope>NUCLEOTIDE SEQUENCE</scope>
    <source>
        <strain evidence="1">ChiHecec2B26-7398</strain>
    </source>
</reference>
<protein>
    <submittedName>
        <fullName evidence="1">Uncharacterized protein</fullName>
    </submittedName>
</protein>
<organism evidence="1 2">
    <name type="scientific">Candidatus Gemmiger excrementipullorum</name>
    <dbReference type="NCBI Taxonomy" id="2838610"/>
    <lineage>
        <taxon>Bacteria</taxon>
        <taxon>Bacillati</taxon>
        <taxon>Bacillota</taxon>
        <taxon>Clostridia</taxon>
        <taxon>Eubacteriales</taxon>
        <taxon>Gemmiger</taxon>
    </lineage>
</organism>
<reference evidence="1" key="1">
    <citation type="journal article" date="2021" name="PeerJ">
        <title>Extensive microbial diversity within the chicken gut microbiome revealed by metagenomics and culture.</title>
        <authorList>
            <person name="Gilroy R."/>
            <person name="Ravi A."/>
            <person name="Getino M."/>
            <person name="Pursley I."/>
            <person name="Horton D.L."/>
            <person name="Alikhan N.F."/>
            <person name="Baker D."/>
            <person name="Gharbi K."/>
            <person name="Hall N."/>
            <person name="Watson M."/>
            <person name="Adriaenssens E.M."/>
            <person name="Foster-Nyarko E."/>
            <person name="Jarju S."/>
            <person name="Secka A."/>
            <person name="Antonio M."/>
            <person name="Oren A."/>
            <person name="Chaudhuri R.R."/>
            <person name="La Ragione R."/>
            <person name="Hildebrand F."/>
            <person name="Pallen M.J."/>
        </authorList>
    </citation>
    <scope>NUCLEOTIDE SEQUENCE</scope>
    <source>
        <strain evidence="1">ChiHecec2B26-7398</strain>
    </source>
</reference>
<gene>
    <name evidence="1" type="ORF">H9846_02760</name>
</gene>